<accession>A0A4U6U565</accession>
<evidence type="ECO:0000313" key="1">
    <source>
        <dbReference type="EMBL" id="TKW10791.1"/>
    </source>
</evidence>
<dbReference type="Proteomes" id="UP000298652">
    <property type="component" value="Chromosome 6"/>
</dbReference>
<proteinExistence type="predicted"/>
<dbReference type="AlphaFoldDB" id="A0A4U6U565"/>
<protein>
    <submittedName>
        <fullName evidence="1">Uncharacterized protein</fullName>
    </submittedName>
</protein>
<sequence length="67" mass="8176">MFGRSNVHQGSRFQYVIKQWRLRLVIIEGRQPVRAYIEDFYIFWSLVYMVSYLNGRRGLDIEYIVID</sequence>
<dbReference type="EMBL" id="CM016557">
    <property type="protein sequence ID" value="TKW10791.1"/>
    <property type="molecule type" value="Genomic_DNA"/>
</dbReference>
<organism evidence="1 2">
    <name type="scientific">Setaria viridis</name>
    <name type="common">Green bristlegrass</name>
    <name type="synonym">Setaria italica subsp. viridis</name>
    <dbReference type="NCBI Taxonomy" id="4556"/>
    <lineage>
        <taxon>Eukaryota</taxon>
        <taxon>Viridiplantae</taxon>
        <taxon>Streptophyta</taxon>
        <taxon>Embryophyta</taxon>
        <taxon>Tracheophyta</taxon>
        <taxon>Spermatophyta</taxon>
        <taxon>Magnoliopsida</taxon>
        <taxon>Liliopsida</taxon>
        <taxon>Poales</taxon>
        <taxon>Poaceae</taxon>
        <taxon>PACMAD clade</taxon>
        <taxon>Panicoideae</taxon>
        <taxon>Panicodae</taxon>
        <taxon>Paniceae</taxon>
        <taxon>Cenchrinae</taxon>
        <taxon>Setaria</taxon>
    </lineage>
</organism>
<evidence type="ECO:0000313" key="2">
    <source>
        <dbReference type="Proteomes" id="UP000298652"/>
    </source>
</evidence>
<reference evidence="1" key="1">
    <citation type="submission" date="2019-03" db="EMBL/GenBank/DDBJ databases">
        <title>WGS assembly of Setaria viridis.</title>
        <authorList>
            <person name="Huang P."/>
            <person name="Jenkins J."/>
            <person name="Grimwood J."/>
            <person name="Barry K."/>
            <person name="Healey A."/>
            <person name="Mamidi S."/>
            <person name="Sreedasyam A."/>
            <person name="Shu S."/>
            <person name="Feldman M."/>
            <person name="Wu J."/>
            <person name="Yu Y."/>
            <person name="Chen C."/>
            <person name="Johnson J."/>
            <person name="Rokhsar D."/>
            <person name="Baxter I."/>
            <person name="Schmutz J."/>
            <person name="Brutnell T."/>
            <person name="Kellogg E."/>
        </authorList>
    </citation>
    <scope>NUCLEOTIDE SEQUENCE [LARGE SCALE GENOMIC DNA]</scope>
</reference>
<name>A0A4U6U565_SETVI</name>
<keyword evidence="2" id="KW-1185">Reference proteome</keyword>
<dbReference type="Gramene" id="TKW10791">
    <property type="protein sequence ID" value="TKW10791"/>
    <property type="gene ID" value="SEVIR_6G190532v2"/>
</dbReference>
<gene>
    <name evidence="1" type="ORF">SEVIR_6G190532v2</name>
</gene>